<evidence type="ECO:0000256" key="10">
    <source>
        <dbReference type="ARBA" id="ARBA00023304"/>
    </source>
</evidence>
<dbReference type="InterPro" id="IPR005671">
    <property type="entry name" value="LeuA_bact_synth"/>
</dbReference>
<dbReference type="SMART" id="SM00917">
    <property type="entry name" value="LeuA_dimer"/>
    <property type="match status" value="1"/>
</dbReference>
<keyword evidence="8 11" id="KW-0479">Metal-binding</keyword>
<comment type="similarity">
    <text evidence="2 11">Belongs to the alpha-IPM synthase/homocitrate synthase family. LeuA type 1 subfamily.</text>
</comment>
<evidence type="ECO:0000256" key="6">
    <source>
        <dbReference type="ARBA" id="ARBA00022605"/>
    </source>
</evidence>
<keyword evidence="7 11" id="KW-0808">Transferase</keyword>
<comment type="catalytic activity">
    <reaction evidence="11">
        <text>3-methyl-2-oxobutanoate + acetyl-CoA + H2O = (2S)-2-isopropylmalate + CoA + H(+)</text>
        <dbReference type="Rhea" id="RHEA:21524"/>
        <dbReference type="ChEBI" id="CHEBI:1178"/>
        <dbReference type="ChEBI" id="CHEBI:11851"/>
        <dbReference type="ChEBI" id="CHEBI:15377"/>
        <dbReference type="ChEBI" id="CHEBI:15378"/>
        <dbReference type="ChEBI" id="CHEBI:57287"/>
        <dbReference type="ChEBI" id="CHEBI:57288"/>
        <dbReference type="EC" id="2.3.3.13"/>
    </reaction>
</comment>
<protein>
    <recommendedName>
        <fullName evidence="4 11">2-isopropylmalate synthase</fullName>
        <ecNumber evidence="3 11">2.3.3.13</ecNumber>
    </recommendedName>
    <alternativeName>
        <fullName evidence="11">Alpha-IPM synthase</fullName>
    </alternativeName>
    <alternativeName>
        <fullName evidence="11">Alpha-isopropylmalate synthase</fullName>
    </alternativeName>
</protein>
<feature type="binding site" evidence="11">
    <location>
        <position position="202"/>
    </location>
    <ligand>
        <name>Mn(2+)</name>
        <dbReference type="ChEBI" id="CHEBI:29035"/>
    </ligand>
</feature>
<dbReference type="HAMAP" id="MF_01025">
    <property type="entry name" value="LeuA_type1"/>
    <property type="match status" value="1"/>
</dbReference>
<dbReference type="InterPro" id="IPR002034">
    <property type="entry name" value="AIPM/Hcit_synth_CS"/>
</dbReference>
<dbReference type="Gene3D" id="3.30.160.270">
    <property type="match status" value="1"/>
</dbReference>
<dbReference type="PROSITE" id="PS50991">
    <property type="entry name" value="PYR_CT"/>
    <property type="match status" value="1"/>
</dbReference>
<feature type="domain" description="Pyruvate carboxyltransferase" evidence="12">
    <location>
        <begin position="5"/>
        <end position="268"/>
    </location>
</feature>
<evidence type="ECO:0000256" key="7">
    <source>
        <dbReference type="ARBA" id="ARBA00022679"/>
    </source>
</evidence>
<keyword evidence="6 11" id="KW-0028">Amino-acid biosynthesis</keyword>
<feature type="binding site" evidence="11">
    <location>
        <position position="14"/>
    </location>
    <ligand>
        <name>Mn(2+)</name>
        <dbReference type="ChEBI" id="CHEBI:29035"/>
    </ligand>
</feature>
<evidence type="ECO:0000256" key="9">
    <source>
        <dbReference type="ARBA" id="ARBA00023211"/>
    </source>
</evidence>
<dbReference type="PROSITE" id="PS00815">
    <property type="entry name" value="AIPM_HOMOCIT_SYNTH_1"/>
    <property type="match status" value="1"/>
</dbReference>
<comment type="subunit">
    <text evidence="11">Homodimer.</text>
</comment>
<dbReference type="RefSeq" id="WP_149266326.1">
    <property type="nucleotide sequence ID" value="NZ_VFJB01000005.1"/>
</dbReference>
<dbReference type="FunFam" id="3.30.160.270:FF:000003">
    <property type="entry name" value="2-isopropylmalate synthase"/>
    <property type="match status" value="1"/>
</dbReference>
<keyword evidence="9 11" id="KW-0464">Manganese</keyword>
<evidence type="ECO:0000256" key="5">
    <source>
        <dbReference type="ARBA" id="ARBA00022430"/>
    </source>
</evidence>
<organism evidence="13 14">
    <name type="scientific">Deferribacter autotrophicus</name>
    <dbReference type="NCBI Taxonomy" id="500465"/>
    <lineage>
        <taxon>Bacteria</taxon>
        <taxon>Pseudomonadati</taxon>
        <taxon>Deferribacterota</taxon>
        <taxon>Deferribacteres</taxon>
        <taxon>Deferribacterales</taxon>
        <taxon>Deferribacteraceae</taxon>
        <taxon>Deferribacter</taxon>
    </lineage>
</organism>
<dbReference type="GO" id="GO:0005737">
    <property type="term" value="C:cytoplasm"/>
    <property type="evidence" value="ECO:0007669"/>
    <property type="project" value="UniProtKB-UniRule"/>
</dbReference>
<keyword evidence="5 11" id="KW-0432">Leucine biosynthesis</keyword>
<comment type="caution">
    <text evidence="13">The sequence shown here is derived from an EMBL/GenBank/DDBJ whole genome shotgun (WGS) entry which is preliminary data.</text>
</comment>
<evidence type="ECO:0000313" key="13">
    <source>
        <dbReference type="EMBL" id="KAA0258005.1"/>
    </source>
</evidence>
<dbReference type="GO" id="GO:0030145">
    <property type="term" value="F:manganese ion binding"/>
    <property type="evidence" value="ECO:0007669"/>
    <property type="project" value="UniProtKB-UniRule"/>
</dbReference>
<dbReference type="SUPFAM" id="SSF110921">
    <property type="entry name" value="2-isopropylmalate synthase LeuA, allosteric (dimerisation) domain"/>
    <property type="match status" value="1"/>
</dbReference>
<feature type="binding site" evidence="11">
    <location>
        <position position="238"/>
    </location>
    <ligand>
        <name>Mn(2+)</name>
        <dbReference type="ChEBI" id="CHEBI:29035"/>
    </ligand>
</feature>
<proteinExistence type="inferred from homology"/>
<evidence type="ECO:0000256" key="8">
    <source>
        <dbReference type="ARBA" id="ARBA00022723"/>
    </source>
</evidence>
<dbReference type="InterPro" id="IPR054691">
    <property type="entry name" value="LeuA/HCS_post-cat"/>
</dbReference>
<gene>
    <name evidence="11" type="primary">leuA</name>
    <name evidence="13" type="ORF">FHQ18_06320</name>
</gene>
<dbReference type="CDD" id="cd07940">
    <property type="entry name" value="DRE_TIM_IPMS"/>
    <property type="match status" value="1"/>
</dbReference>
<evidence type="ECO:0000313" key="14">
    <source>
        <dbReference type="Proteomes" id="UP000322876"/>
    </source>
</evidence>
<dbReference type="InterPro" id="IPR000891">
    <property type="entry name" value="PYR_CT"/>
</dbReference>
<evidence type="ECO:0000256" key="11">
    <source>
        <dbReference type="HAMAP-Rule" id="MF_01025"/>
    </source>
</evidence>
<dbReference type="NCBIfam" id="TIGR00973">
    <property type="entry name" value="leuA_bact"/>
    <property type="match status" value="1"/>
</dbReference>
<feature type="binding site" evidence="11">
    <location>
        <position position="204"/>
    </location>
    <ligand>
        <name>Mn(2+)</name>
        <dbReference type="ChEBI" id="CHEBI:29035"/>
    </ligand>
</feature>
<dbReference type="SUPFAM" id="SSF51569">
    <property type="entry name" value="Aldolase"/>
    <property type="match status" value="1"/>
</dbReference>
<keyword evidence="11" id="KW-0963">Cytoplasm</keyword>
<dbReference type="GO" id="GO:0003852">
    <property type="term" value="F:2-isopropylmalate synthase activity"/>
    <property type="evidence" value="ECO:0007669"/>
    <property type="project" value="UniProtKB-UniRule"/>
</dbReference>
<evidence type="ECO:0000256" key="2">
    <source>
        <dbReference type="ARBA" id="ARBA00009396"/>
    </source>
</evidence>
<dbReference type="InterPro" id="IPR050073">
    <property type="entry name" value="2-IPM_HCS-like"/>
</dbReference>
<evidence type="ECO:0000256" key="3">
    <source>
        <dbReference type="ARBA" id="ARBA00012973"/>
    </source>
</evidence>
<dbReference type="InterPro" id="IPR036230">
    <property type="entry name" value="LeuA_allosteric_dom_sf"/>
</dbReference>
<sequence length="516" mass="56652">MSEKLIIFDTTLRDGEQAPGFSMNVDEKVKMAIQLEKLGVDVIEAGFPISSPGDFEAVKRVAETVKNPAVAGLCRANRKDIEVGWEALKEAKRPRIHTFIATSDIHMKYKLKKDPDEVIEIARDAVKFARNLCDDVEFSAEDATRTNLDFLCKIVEVVIDAGATTVNIPDTVGYTVPMEFEKIISTLLNKVPNIDKAIISVHCHNDLGLAVANSIAAVAAGARQVECTINGIGERAGNASLEEIVMALNVRKDEFNYVHTDINTKEIYRTSRLLTSITGVDVQPNKAIVGKNAFAHEAGIHQDGVLKERTTYEIMTPESVGFPSNKLVLGKHSGRHAFMERLRSLGYELSREQLEIAFAKFKELADKKKEVYDEDLEAIVENQMSKVKEYYSLENLTIVSGVNAIPTATVELLKDDGNVIVDASIGDGPVDAAFKAIERIAGIQGRLKKYRINAVTAGKDAQGEVVVSVEFEDSGVEITGKGYSTDIVVASARAYLHALNRYMSRKGNKKMLSDTV</sequence>
<reference evidence="13 14" key="1">
    <citation type="submission" date="2019-06" db="EMBL/GenBank/DDBJ databases">
        <title>Genomic insights into carbon and energy metabolism of Deferribacter autotrophicus revealed new metabolic traits in the phylum Deferribacteres.</title>
        <authorList>
            <person name="Slobodkin A.I."/>
            <person name="Slobodkina G.B."/>
            <person name="Allioux M."/>
            <person name="Alain K."/>
            <person name="Jebbar M."/>
            <person name="Shadrin V."/>
            <person name="Kublanov I.V."/>
            <person name="Toshchakov S.V."/>
            <person name="Bonch-Osmolovskaya E.A."/>
        </authorList>
    </citation>
    <scope>NUCLEOTIDE SEQUENCE [LARGE SCALE GENOMIC DNA]</scope>
    <source>
        <strain evidence="13 14">SL50</strain>
    </source>
</reference>
<evidence type="ECO:0000256" key="1">
    <source>
        <dbReference type="ARBA" id="ARBA00004689"/>
    </source>
</evidence>
<dbReference type="EC" id="2.3.3.13" evidence="3 11"/>
<dbReference type="InterPro" id="IPR013785">
    <property type="entry name" value="Aldolase_TIM"/>
</dbReference>
<dbReference type="GO" id="GO:0003985">
    <property type="term" value="F:acetyl-CoA C-acetyltransferase activity"/>
    <property type="evidence" value="ECO:0007669"/>
    <property type="project" value="UniProtKB-UniRule"/>
</dbReference>
<keyword evidence="13" id="KW-0012">Acyltransferase</keyword>
<dbReference type="Pfam" id="PF00682">
    <property type="entry name" value="HMGL-like"/>
    <property type="match status" value="1"/>
</dbReference>
<dbReference type="AlphaFoldDB" id="A0A5A8F4I9"/>
<name>A0A5A8F4I9_9BACT</name>
<dbReference type="GO" id="GO:0009098">
    <property type="term" value="P:L-leucine biosynthetic process"/>
    <property type="evidence" value="ECO:0007669"/>
    <property type="project" value="UniProtKB-UniRule"/>
</dbReference>
<comment type="function">
    <text evidence="11">Catalyzes the condensation of the acetyl group of acetyl-CoA with 3-methyl-2-oxobutanoate (2-ketoisovalerate) to form 3-carboxy-3-hydroxy-4-methylpentanoate (2-isopropylmalate).</text>
</comment>
<comment type="pathway">
    <text evidence="1 11">Amino-acid biosynthesis; L-leucine biosynthesis; L-leucine from 3-methyl-2-oxobutanoate: step 1/4.</text>
</comment>
<feature type="region of interest" description="Regulatory domain" evidence="11">
    <location>
        <begin position="392"/>
        <end position="516"/>
    </location>
</feature>
<dbReference type="PANTHER" id="PTHR10277">
    <property type="entry name" value="HOMOCITRATE SYNTHASE-RELATED"/>
    <property type="match status" value="1"/>
</dbReference>
<dbReference type="UniPathway" id="UPA00048">
    <property type="reaction ID" value="UER00070"/>
</dbReference>
<comment type="cofactor">
    <cofactor evidence="11">
        <name>Mn(2+)</name>
        <dbReference type="ChEBI" id="CHEBI:29035"/>
    </cofactor>
</comment>
<keyword evidence="14" id="KW-1185">Reference proteome</keyword>
<dbReference type="PROSITE" id="PS00816">
    <property type="entry name" value="AIPM_HOMOCIT_SYNTH_2"/>
    <property type="match status" value="1"/>
</dbReference>
<dbReference type="Gene3D" id="3.20.20.70">
    <property type="entry name" value="Aldolase class I"/>
    <property type="match status" value="1"/>
</dbReference>
<dbReference type="NCBIfam" id="NF002087">
    <property type="entry name" value="PRK00915.1-4"/>
    <property type="match status" value="1"/>
</dbReference>
<dbReference type="FunFam" id="1.10.238.260:FF:000001">
    <property type="entry name" value="2-isopropylmalate synthase"/>
    <property type="match status" value="1"/>
</dbReference>
<dbReference type="Gene3D" id="1.10.238.260">
    <property type="match status" value="1"/>
</dbReference>
<dbReference type="NCBIfam" id="NF002088">
    <property type="entry name" value="PRK00915.1-5"/>
    <property type="match status" value="1"/>
</dbReference>
<dbReference type="NCBIfam" id="NF002085">
    <property type="entry name" value="PRK00915.1-2"/>
    <property type="match status" value="1"/>
</dbReference>
<dbReference type="Proteomes" id="UP000322876">
    <property type="component" value="Unassembled WGS sequence"/>
</dbReference>
<evidence type="ECO:0000259" key="12">
    <source>
        <dbReference type="PROSITE" id="PS50991"/>
    </source>
</evidence>
<dbReference type="FunFam" id="3.20.20.70:FF:000010">
    <property type="entry name" value="2-isopropylmalate synthase"/>
    <property type="match status" value="1"/>
</dbReference>
<dbReference type="PANTHER" id="PTHR10277:SF9">
    <property type="entry name" value="2-ISOPROPYLMALATE SYNTHASE 1, CHLOROPLASTIC-RELATED"/>
    <property type="match status" value="1"/>
</dbReference>
<dbReference type="NCBIfam" id="NF002086">
    <property type="entry name" value="PRK00915.1-3"/>
    <property type="match status" value="1"/>
</dbReference>
<dbReference type="EMBL" id="VFJB01000005">
    <property type="protein sequence ID" value="KAA0258005.1"/>
    <property type="molecule type" value="Genomic_DNA"/>
</dbReference>
<dbReference type="OrthoDB" id="9804858at2"/>
<keyword evidence="10 11" id="KW-0100">Branched-chain amino acid biosynthesis</keyword>
<dbReference type="Pfam" id="PF08502">
    <property type="entry name" value="LeuA_dimer"/>
    <property type="match status" value="1"/>
</dbReference>
<dbReference type="Pfam" id="PF22617">
    <property type="entry name" value="HCS_D2"/>
    <property type="match status" value="1"/>
</dbReference>
<evidence type="ECO:0000256" key="4">
    <source>
        <dbReference type="ARBA" id="ARBA00018198"/>
    </source>
</evidence>
<dbReference type="InterPro" id="IPR013709">
    <property type="entry name" value="2-isopropylmalate_synth_dimer"/>
</dbReference>
<accession>A0A5A8F4I9</accession>